<keyword evidence="2" id="KW-0808">Transferase</keyword>
<feature type="transmembrane region" description="Helical" evidence="1">
    <location>
        <begin position="57"/>
        <end position="80"/>
    </location>
</feature>
<proteinExistence type="predicted"/>
<evidence type="ECO:0000256" key="1">
    <source>
        <dbReference type="SAM" id="Phobius"/>
    </source>
</evidence>
<feature type="transmembrane region" description="Helical" evidence="1">
    <location>
        <begin position="228"/>
        <end position="246"/>
    </location>
</feature>
<evidence type="ECO:0000313" key="3">
    <source>
        <dbReference type="Proteomes" id="UP000280346"/>
    </source>
</evidence>
<dbReference type="OrthoDB" id="9799199at2"/>
<keyword evidence="1" id="KW-0472">Membrane</keyword>
<keyword evidence="1" id="KW-1133">Transmembrane helix</keyword>
<dbReference type="PANTHER" id="PTHR43535:SF1">
    <property type="entry name" value="PHOSPHATIDATE CYTIDYLYLTRANSFERASE"/>
    <property type="match status" value="1"/>
</dbReference>
<dbReference type="Proteomes" id="UP000280346">
    <property type="component" value="Unassembled WGS sequence"/>
</dbReference>
<feature type="transmembrane region" description="Helical" evidence="1">
    <location>
        <begin position="189"/>
        <end position="207"/>
    </location>
</feature>
<keyword evidence="3" id="KW-1185">Reference proteome</keyword>
<sequence>MTAEPLLQPLFLWLAGAALALLTVATLIGAVLAQRVTTPAGHDTVRNLNARIRSWWVMVALFAAAMLLGGTVTLVLFALLSYLALREFLTLTPTRRGDHPGLFLSFFVVVPVQYWLIGIGWYGLFSIFIPVYVFMALPSLSVLGADTTDFLTRTAKAQWGLMLAVYCASHAPALLWLDIPGYELPGALLLLYLMTVAQLSDVFQYVFGKLWGKTRLSPGISPSKTVEGLLGGGLTAVAIGTGLHVITPFTPLQAAGMSLVIVTAGFFGGFVLSAMKRDLGVKDWGTLIEGHGGVLDRLDSVVFSAPLFFHLTRYWFT</sequence>
<keyword evidence="2" id="KW-0548">Nucleotidyltransferase</keyword>
<protein>
    <submittedName>
        <fullName evidence="2">Phosphatidate cytidylyltransferase</fullName>
    </submittedName>
</protein>
<accession>A0A433J7R6</accession>
<dbReference type="GO" id="GO:0016779">
    <property type="term" value="F:nucleotidyltransferase activity"/>
    <property type="evidence" value="ECO:0007669"/>
    <property type="project" value="UniProtKB-KW"/>
</dbReference>
<dbReference type="PANTHER" id="PTHR43535">
    <property type="entry name" value="PHOSPHATIDATE CYTIDYLYLTRANSFERASE"/>
    <property type="match status" value="1"/>
</dbReference>
<dbReference type="EMBL" id="RZIJ01000011">
    <property type="protein sequence ID" value="RUQ69747.1"/>
    <property type="molecule type" value="Genomic_DNA"/>
</dbReference>
<name>A0A433J7R6_9PROT</name>
<keyword evidence="1" id="KW-0812">Transmembrane</keyword>
<dbReference type="Pfam" id="PF01148">
    <property type="entry name" value="CTP_transf_1"/>
    <property type="match status" value="1"/>
</dbReference>
<dbReference type="GO" id="GO:0005886">
    <property type="term" value="C:plasma membrane"/>
    <property type="evidence" value="ECO:0007669"/>
    <property type="project" value="TreeGrafter"/>
</dbReference>
<reference evidence="2 3" key="1">
    <citation type="submission" date="2018-12" db="EMBL/GenBank/DDBJ databases">
        <authorList>
            <person name="Yang Y."/>
        </authorList>
    </citation>
    <scope>NUCLEOTIDE SEQUENCE [LARGE SCALE GENOMIC DNA]</scope>
    <source>
        <strain evidence="2 3">GSF71</strain>
    </source>
</reference>
<evidence type="ECO:0000313" key="2">
    <source>
        <dbReference type="EMBL" id="RUQ69747.1"/>
    </source>
</evidence>
<dbReference type="GO" id="GO:0009273">
    <property type="term" value="P:peptidoglycan-based cell wall biogenesis"/>
    <property type="evidence" value="ECO:0007669"/>
    <property type="project" value="TreeGrafter"/>
</dbReference>
<organism evidence="2 3">
    <name type="scientific">Azospirillum doebereinerae</name>
    <dbReference type="NCBI Taxonomy" id="92933"/>
    <lineage>
        <taxon>Bacteria</taxon>
        <taxon>Pseudomonadati</taxon>
        <taxon>Pseudomonadota</taxon>
        <taxon>Alphaproteobacteria</taxon>
        <taxon>Rhodospirillales</taxon>
        <taxon>Azospirillaceae</taxon>
        <taxon>Azospirillum</taxon>
    </lineage>
</organism>
<dbReference type="AlphaFoldDB" id="A0A433J7R6"/>
<dbReference type="RefSeq" id="WP_126999372.1">
    <property type="nucleotide sequence ID" value="NZ_JAKOAR010000022.1"/>
</dbReference>
<feature type="transmembrane region" description="Helical" evidence="1">
    <location>
        <begin position="252"/>
        <end position="272"/>
    </location>
</feature>
<comment type="caution">
    <text evidence="2">The sequence shown here is derived from an EMBL/GenBank/DDBJ whole genome shotgun (WGS) entry which is preliminary data.</text>
</comment>
<feature type="transmembrane region" description="Helical" evidence="1">
    <location>
        <begin position="157"/>
        <end position="177"/>
    </location>
</feature>
<gene>
    <name evidence="2" type="ORF">EJ913_15405</name>
</gene>